<dbReference type="EMBL" id="VSSQ01033587">
    <property type="protein sequence ID" value="MPM85236.1"/>
    <property type="molecule type" value="Genomic_DNA"/>
</dbReference>
<dbReference type="GO" id="GO:0015074">
    <property type="term" value="P:DNA integration"/>
    <property type="evidence" value="ECO:0007669"/>
    <property type="project" value="InterPro"/>
</dbReference>
<dbReference type="AlphaFoldDB" id="A0A645D797"/>
<comment type="caution">
    <text evidence="3">The sequence shown here is derived from an EMBL/GenBank/DDBJ whole genome shotgun (WGS) entry which is preliminary data.</text>
</comment>
<evidence type="ECO:0000256" key="1">
    <source>
        <dbReference type="ARBA" id="ARBA00023172"/>
    </source>
</evidence>
<name>A0A645D797_9ZZZZ</name>
<accession>A0A645D797</accession>
<dbReference type="PROSITE" id="PS51898">
    <property type="entry name" value="TYR_RECOMBINASE"/>
    <property type="match status" value="1"/>
</dbReference>
<evidence type="ECO:0000313" key="3">
    <source>
        <dbReference type="EMBL" id="MPM85236.1"/>
    </source>
</evidence>
<dbReference type="SUPFAM" id="SSF56349">
    <property type="entry name" value="DNA breaking-rejoining enzymes"/>
    <property type="match status" value="1"/>
</dbReference>
<feature type="domain" description="Tyr recombinase" evidence="2">
    <location>
        <begin position="35"/>
        <end position="207"/>
    </location>
</feature>
<dbReference type="PANTHER" id="PTHR30349">
    <property type="entry name" value="PHAGE INTEGRASE-RELATED"/>
    <property type="match status" value="1"/>
</dbReference>
<dbReference type="Pfam" id="PF00589">
    <property type="entry name" value="Phage_integrase"/>
    <property type="match status" value="1"/>
</dbReference>
<dbReference type="CDD" id="cd01185">
    <property type="entry name" value="INTN1_C_like"/>
    <property type="match status" value="1"/>
</dbReference>
<dbReference type="GO" id="GO:0003677">
    <property type="term" value="F:DNA binding"/>
    <property type="evidence" value="ECO:0007669"/>
    <property type="project" value="InterPro"/>
</dbReference>
<dbReference type="InterPro" id="IPR002104">
    <property type="entry name" value="Integrase_catalytic"/>
</dbReference>
<organism evidence="3">
    <name type="scientific">bioreactor metagenome</name>
    <dbReference type="NCBI Taxonomy" id="1076179"/>
    <lineage>
        <taxon>unclassified sequences</taxon>
        <taxon>metagenomes</taxon>
        <taxon>ecological metagenomes</taxon>
    </lineage>
</organism>
<evidence type="ECO:0000259" key="2">
    <source>
        <dbReference type="PROSITE" id="PS51898"/>
    </source>
</evidence>
<protein>
    <submittedName>
        <fullName evidence="3">Tyrosine recombinase XerD</fullName>
    </submittedName>
</protein>
<gene>
    <name evidence="3" type="primary">xerD_84</name>
    <name evidence="3" type="ORF">SDC9_132314</name>
</gene>
<dbReference type="Gene3D" id="1.10.443.10">
    <property type="entry name" value="Intergrase catalytic core"/>
    <property type="match status" value="1"/>
</dbReference>
<dbReference type="InterPro" id="IPR013762">
    <property type="entry name" value="Integrase-like_cat_sf"/>
</dbReference>
<dbReference type="PANTHER" id="PTHR30349:SF64">
    <property type="entry name" value="PROPHAGE INTEGRASE INTD-RELATED"/>
    <property type="match status" value="1"/>
</dbReference>
<proteinExistence type="predicted"/>
<dbReference type="InterPro" id="IPR011010">
    <property type="entry name" value="DNA_brk_join_enz"/>
</dbReference>
<sequence length="224" mass="25971">MKHLRYLKQVITNALKNHLIPTDPFDDYKLGYKPVNKEFLIKPEIKKLLAKKFDSKRLEEVRDVFAFQCLTGIAYIDAANLTKENIIEDGFGQKWIRLTRQKSSVQANIPLLEIPLSILKKYNGLPNWKLLPMHSNQKMNEYLKEIAALCDINRRLTSHCGRHSFGTIMLTKGVSIESVSKMLGHTNITTTQIYAKVLNQKIFSEVNKVRAEFDDLAKYYKQRK</sequence>
<keyword evidence="1" id="KW-0233">DNA recombination</keyword>
<reference evidence="3" key="1">
    <citation type="submission" date="2019-08" db="EMBL/GenBank/DDBJ databases">
        <authorList>
            <person name="Kucharzyk K."/>
            <person name="Murdoch R.W."/>
            <person name="Higgins S."/>
            <person name="Loffler F."/>
        </authorList>
    </citation>
    <scope>NUCLEOTIDE SEQUENCE</scope>
</reference>
<dbReference type="GO" id="GO:0006310">
    <property type="term" value="P:DNA recombination"/>
    <property type="evidence" value="ECO:0007669"/>
    <property type="project" value="UniProtKB-KW"/>
</dbReference>
<dbReference type="InterPro" id="IPR050090">
    <property type="entry name" value="Tyrosine_recombinase_XerCD"/>
</dbReference>